<reference evidence="4 5" key="1">
    <citation type="submission" date="2014-06" db="EMBL/GenBank/DDBJ databases">
        <authorList>
            <person name="Swart Estienne"/>
        </authorList>
    </citation>
    <scope>NUCLEOTIDE SEQUENCE [LARGE SCALE GENOMIC DNA]</scope>
    <source>
        <strain evidence="4 5">130c</strain>
    </source>
</reference>
<dbReference type="GO" id="GO:0043328">
    <property type="term" value="P:protein transport to vacuole involved in ubiquitin-dependent protein catabolic process via the multivesicular body sorting pathway"/>
    <property type="evidence" value="ECO:0007669"/>
    <property type="project" value="TreeGrafter"/>
</dbReference>
<dbReference type="PANTHER" id="PTHR13149:SF0">
    <property type="entry name" value="VACUOLAR PROTEIN-SORTING-ASSOCIATED PROTEIN 25"/>
    <property type="match status" value="1"/>
</dbReference>
<dbReference type="GO" id="GO:0042803">
    <property type="term" value="F:protein homodimerization activity"/>
    <property type="evidence" value="ECO:0007669"/>
    <property type="project" value="TreeGrafter"/>
</dbReference>
<gene>
    <name evidence="4" type="primary">Contig19373.g20536</name>
    <name evidence="4" type="ORF">STYLEM_7268</name>
</gene>
<dbReference type="Gene3D" id="1.10.10.10">
    <property type="entry name" value="Winged helix-like DNA-binding domain superfamily/Winged helix DNA-binding domain"/>
    <property type="match status" value="1"/>
</dbReference>
<dbReference type="InterPro" id="IPR036388">
    <property type="entry name" value="WH-like_DNA-bd_sf"/>
</dbReference>
<dbReference type="GO" id="GO:0000814">
    <property type="term" value="C:ESCRT II complex"/>
    <property type="evidence" value="ECO:0007669"/>
    <property type="project" value="InterPro"/>
</dbReference>
<dbReference type="InterPro" id="IPR036390">
    <property type="entry name" value="WH_DNA-bd_sf"/>
</dbReference>
<dbReference type="Proteomes" id="UP000039865">
    <property type="component" value="Unassembled WGS sequence"/>
</dbReference>
<dbReference type="AlphaFoldDB" id="A0A078A9M6"/>
<dbReference type="OMA" id="NVKLQXV"/>
<protein>
    <recommendedName>
        <fullName evidence="6">Vacuolar protein-sorting-associated protein 25</fullName>
    </recommendedName>
</protein>
<organism evidence="4 5">
    <name type="scientific">Stylonychia lemnae</name>
    <name type="common">Ciliate</name>
    <dbReference type="NCBI Taxonomy" id="5949"/>
    <lineage>
        <taxon>Eukaryota</taxon>
        <taxon>Sar</taxon>
        <taxon>Alveolata</taxon>
        <taxon>Ciliophora</taxon>
        <taxon>Intramacronucleata</taxon>
        <taxon>Spirotrichea</taxon>
        <taxon>Stichotrichia</taxon>
        <taxon>Sporadotrichida</taxon>
        <taxon>Oxytrichidae</taxon>
        <taxon>Stylonychinae</taxon>
        <taxon>Stylonychia</taxon>
    </lineage>
</organism>
<accession>A0A078A9M6</accession>
<evidence type="ECO:0008006" key="6">
    <source>
        <dbReference type="Google" id="ProtNLM"/>
    </source>
</evidence>
<proteinExistence type="inferred from homology"/>
<dbReference type="OrthoDB" id="245150at2759"/>
<keyword evidence="3" id="KW-0653">Protein transport</keyword>
<evidence type="ECO:0000256" key="3">
    <source>
        <dbReference type="ARBA" id="ARBA00022927"/>
    </source>
</evidence>
<keyword evidence="5" id="KW-1185">Reference proteome</keyword>
<evidence type="ECO:0000256" key="1">
    <source>
        <dbReference type="ARBA" id="ARBA00009674"/>
    </source>
</evidence>
<dbReference type="InterPro" id="IPR008570">
    <property type="entry name" value="ESCRT-II_cplx_Vps25-sub"/>
</dbReference>
<evidence type="ECO:0000313" key="5">
    <source>
        <dbReference type="Proteomes" id="UP000039865"/>
    </source>
</evidence>
<sequence>MIITRIQLNYDTRERQMKMWSDLILAYSKSKGLYSISLGELYNSPITQNSEINRRLSMDSILQVSEWMTKNKFADFASASKEKIFVYWRSVQEVAEAIFKWADKNAKIGSVETLVDICEDGESKGEIFHRMPIEIVLKACQALQEVGKAEVKIQESLIVNIGVLFRGNRRYGSQVLSSLKIRMQRLKCSTSINFVVQVQ</sequence>
<dbReference type="Pfam" id="PF05871">
    <property type="entry name" value="ESCRT-II"/>
    <property type="match status" value="1"/>
</dbReference>
<dbReference type="EMBL" id="CCKQ01006952">
    <property type="protein sequence ID" value="CDW78292.1"/>
    <property type="molecule type" value="Genomic_DNA"/>
</dbReference>
<dbReference type="Gene3D" id="1.10.10.570">
    <property type="entry name" value="Winged helix' DNA-binding domain. Chain C. Domain 1"/>
    <property type="match status" value="1"/>
</dbReference>
<dbReference type="InterPro" id="IPR014041">
    <property type="entry name" value="ESCRT-II_cplx_Vps25-sub_N"/>
</dbReference>
<evidence type="ECO:0000256" key="2">
    <source>
        <dbReference type="ARBA" id="ARBA00022448"/>
    </source>
</evidence>
<evidence type="ECO:0000313" key="4">
    <source>
        <dbReference type="EMBL" id="CDW78292.1"/>
    </source>
</evidence>
<dbReference type="SUPFAM" id="SSF46785">
    <property type="entry name" value="Winged helix' DNA-binding domain"/>
    <property type="match status" value="2"/>
</dbReference>
<name>A0A078A9M6_STYLE</name>
<comment type="similarity">
    <text evidence="1">Belongs to the VPS25 family.</text>
</comment>
<dbReference type="InParanoid" id="A0A078A9M6"/>
<dbReference type="GO" id="GO:0005198">
    <property type="term" value="F:structural molecule activity"/>
    <property type="evidence" value="ECO:0007669"/>
    <property type="project" value="TreeGrafter"/>
</dbReference>
<keyword evidence="2" id="KW-0813">Transport</keyword>
<dbReference type="PANTHER" id="PTHR13149">
    <property type="entry name" value="VACUOLAR PROTEIN SORTING-ASSOCIATED PROTEIN VPS25"/>
    <property type="match status" value="1"/>
</dbReference>